<dbReference type="InterPro" id="IPR036704">
    <property type="entry name" value="RraA/RraA-like_sf"/>
</dbReference>
<sequence>MPTGCRIKKNFERPDRELVEAFRGVPVANIDDCMGRLAALDASIRPMNKAPLLGTAFTVKAPAGDNLMFHKALDMAKPGDVLVIATGGSMSRSLCGEIMTRYAMMKGLAGFIVDGCIRDHDEIAAIEEFPVYAKGVTPNGPYKNGPGEIGFPVSCAGQVICPGDILVGDGDSVLVIKPEEAEALAESAKKVTASETVQFADIASGKGLNRDWIDQTLEKIGVEYVD</sequence>
<dbReference type="GO" id="GO:0047443">
    <property type="term" value="F:4-hydroxy-4-methyl-2-oxoglutarate aldolase activity"/>
    <property type="evidence" value="ECO:0007669"/>
    <property type="project" value="UniProtKB-EC"/>
</dbReference>
<comment type="catalytic activity">
    <reaction evidence="12">
        <text>oxaloacetate + H(+) = pyruvate + CO2</text>
        <dbReference type="Rhea" id="RHEA:15641"/>
        <dbReference type="ChEBI" id="CHEBI:15361"/>
        <dbReference type="ChEBI" id="CHEBI:15378"/>
        <dbReference type="ChEBI" id="CHEBI:16452"/>
        <dbReference type="ChEBI" id="CHEBI:16526"/>
        <dbReference type="EC" id="4.1.1.112"/>
    </reaction>
</comment>
<evidence type="ECO:0000256" key="7">
    <source>
        <dbReference type="ARBA" id="ARBA00016549"/>
    </source>
</evidence>
<comment type="similarity">
    <text evidence="3">Belongs to the class II aldolase/RraA-like family.</text>
</comment>
<comment type="cofactor">
    <cofactor evidence="2">
        <name>a divalent metal cation</name>
        <dbReference type="ChEBI" id="CHEBI:60240"/>
    </cofactor>
</comment>
<evidence type="ECO:0000256" key="2">
    <source>
        <dbReference type="ARBA" id="ARBA00001968"/>
    </source>
</evidence>
<feature type="binding site" evidence="13">
    <location>
        <position position="119"/>
    </location>
    <ligand>
        <name>Mg(2+)</name>
        <dbReference type="ChEBI" id="CHEBI:18420"/>
    </ligand>
</feature>
<dbReference type="EC" id="4.1.3.17" evidence="5"/>
<keyword evidence="13" id="KW-0460">Magnesium</keyword>
<dbReference type="Proteomes" id="UP000623172">
    <property type="component" value="Unassembled WGS sequence"/>
</dbReference>
<evidence type="ECO:0000256" key="6">
    <source>
        <dbReference type="ARBA" id="ARBA00012947"/>
    </source>
</evidence>
<comment type="subunit">
    <text evidence="4">Homotrimer.</text>
</comment>
<comment type="caution">
    <text evidence="14">The sequence shown here is derived from an EMBL/GenBank/DDBJ whole genome shotgun (WGS) entry which is preliminary data.</text>
</comment>
<protein>
    <recommendedName>
        <fullName evidence="7">Putative 4-hydroxy-4-methyl-2-oxoglutarate aldolase</fullName>
        <ecNumber evidence="6">4.1.1.112</ecNumber>
        <ecNumber evidence="5">4.1.3.17</ecNumber>
    </recommendedName>
    <alternativeName>
        <fullName evidence="11">Oxaloacetate decarboxylase</fullName>
    </alternativeName>
    <alternativeName>
        <fullName evidence="9">Regulator of ribonuclease activity homolog</fullName>
    </alternativeName>
    <alternativeName>
        <fullName evidence="10">RraA-like protein</fullName>
    </alternativeName>
</protein>
<dbReference type="AlphaFoldDB" id="A0A926D6P2"/>
<dbReference type="CDD" id="cd16841">
    <property type="entry name" value="RraA_family"/>
    <property type="match status" value="1"/>
</dbReference>
<evidence type="ECO:0000256" key="3">
    <source>
        <dbReference type="ARBA" id="ARBA00008621"/>
    </source>
</evidence>
<feature type="binding site" evidence="13">
    <location>
        <begin position="96"/>
        <end position="99"/>
    </location>
    <ligand>
        <name>substrate</name>
    </ligand>
</feature>
<gene>
    <name evidence="14" type="ORF">H8696_05800</name>
</gene>
<evidence type="ECO:0000256" key="9">
    <source>
        <dbReference type="ARBA" id="ARBA00029596"/>
    </source>
</evidence>
<proteinExistence type="inferred from homology"/>
<dbReference type="Gene3D" id="3.50.30.40">
    <property type="entry name" value="Ribonuclease E inhibitor RraA/RraA-like"/>
    <property type="match status" value="1"/>
</dbReference>
<dbReference type="Pfam" id="PF03737">
    <property type="entry name" value="RraA-like"/>
    <property type="match status" value="1"/>
</dbReference>
<feature type="binding site" evidence="13">
    <location>
        <position position="118"/>
    </location>
    <ligand>
        <name>substrate</name>
    </ligand>
</feature>
<comment type="catalytic activity">
    <reaction evidence="1">
        <text>4-hydroxy-4-methyl-2-oxoglutarate = 2 pyruvate</text>
        <dbReference type="Rhea" id="RHEA:22748"/>
        <dbReference type="ChEBI" id="CHEBI:15361"/>
        <dbReference type="ChEBI" id="CHEBI:58276"/>
        <dbReference type="EC" id="4.1.3.17"/>
    </reaction>
</comment>
<dbReference type="GO" id="GO:0008948">
    <property type="term" value="F:oxaloacetate decarboxylase activity"/>
    <property type="evidence" value="ECO:0007669"/>
    <property type="project" value="UniProtKB-EC"/>
</dbReference>
<keyword evidence="13" id="KW-0479">Metal-binding</keyword>
<dbReference type="SUPFAM" id="SSF89562">
    <property type="entry name" value="RraA-like"/>
    <property type="match status" value="1"/>
</dbReference>
<dbReference type="InterPro" id="IPR005493">
    <property type="entry name" value="RraA/RraA-like"/>
</dbReference>
<reference evidence="14" key="1">
    <citation type="submission" date="2020-08" db="EMBL/GenBank/DDBJ databases">
        <title>Genome public.</title>
        <authorList>
            <person name="Liu C."/>
            <person name="Sun Q."/>
        </authorList>
    </citation>
    <scope>NUCLEOTIDE SEQUENCE</scope>
    <source>
        <strain evidence="14">NSJ-53</strain>
    </source>
</reference>
<evidence type="ECO:0000256" key="1">
    <source>
        <dbReference type="ARBA" id="ARBA00001342"/>
    </source>
</evidence>
<dbReference type="PANTHER" id="PTHR33254:SF4">
    <property type="entry name" value="4-HYDROXY-4-METHYL-2-OXOGLUTARATE ALDOLASE 3-RELATED"/>
    <property type="match status" value="1"/>
</dbReference>
<comment type="function">
    <text evidence="8">Catalyzes the aldol cleavage of 4-hydroxy-4-methyl-2-oxoglutarate (HMG) into 2 molecules of pyruvate. Also contains a secondary oxaloacetate (OAA) decarboxylase activity due to the common pyruvate enolate transition state formed following C-C bond cleavage in the retro-aldol and decarboxylation reactions.</text>
</comment>
<evidence type="ECO:0000256" key="12">
    <source>
        <dbReference type="ARBA" id="ARBA00047973"/>
    </source>
</evidence>
<dbReference type="PANTHER" id="PTHR33254">
    <property type="entry name" value="4-HYDROXY-4-METHYL-2-OXOGLUTARATE ALDOLASE 3-RELATED"/>
    <property type="match status" value="1"/>
</dbReference>
<evidence type="ECO:0000256" key="8">
    <source>
        <dbReference type="ARBA" id="ARBA00025046"/>
    </source>
</evidence>
<organism evidence="14 15">
    <name type="scientific">Gehongia tenuis</name>
    <dbReference type="NCBI Taxonomy" id="2763655"/>
    <lineage>
        <taxon>Bacteria</taxon>
        <taxon>Bacillati</taxon>
        <taxon>Bacillota</taxon>
        <taxon>Clostridia</taxon>
        <taxon>Christensenellales</taxon>
        <taxon>Christensenellaceae</taxon>
        <taxon>Gehongia</taxon>
    </lineage>
</organism>
<evidence type="ECO:0000256" key="10">
    <source>
        <dbReference type="ARBA" id="ARBA00030169"/>
    </source>
</evidence>
<dbReference type="NCBIfam" id="NF004850">
    <property type="entry name" value="PRK06201.1"/>
    <property type="match status" value="1"/>
</dbReference>
<keyword evidence="15" id="KW-1185">Reference proteome</keyword>
<dbReference type="GO" id="GO:0046872">
    <property type="term" value="F:metal ion binding"/>
    <property type="evidence" value="ECO:0007669"/>
    <property type="project" value="UniProtKB-KW"/>
</dbReference>
<comment type="cofactor">
    <cofactor evidence="13">
        <name>Mg(2+)</name>
        <dbReference type="ChEBI" id="CHEBI:18420"/>
    </cofactor>
</comment>
<dbReference type="EMBL" id="JACRSR010000001">
    <property type="protein sequence ID" value="MBC8531360.1"/>
    <property type="molecule type" value="Genomic_DNA"/>
</dbReference>
<dbReference type="RefSeq" id="WP_249315907.1">
    <property type="nucleotide sequence ID" value="NZ_JACRSR010000001.1"/>
</dbReference>
<accession>A0A926D6P2</accession>
<evidence type="ECO:0000256" key="5">
    <source>
        <dbReference type="ARBA" id="ARBA00012213"/>
    </source>
</evidence>
<evidence type="ECO:0000313" key="15">
    <source>
        <dbReference type="Proteomes" id="UP000623172"/>
    </source>
</evidence>
<name>A0A926D6P2_9FIRM</name>
<evidence type="ECO:0000256" key="13">
    <source>
        <dbReference type="PIRSR" id="PIRSR605493-1"/>
    </source>
</evidence>
<evidence type="ECO:0000256" key="4">
    <source>
        <dbReference type="ARBA" id="ARBA00011233"/>
    </source>
</evidence>
<evidence type="ECO:0000313" key="14">
    <source>
        <dbReference type="EMBL" id="MBC8531360.1"/>
    </source>
</evidence>
<dbReference type="EC" id="4.1.1.112" evidence="6"/>
<evidence type="ECO:0000256" key="11">
    <source>
        <dbReference type="ARBA" id="ARBA00032305"/>
    </source>
</evidence>